<keyword evidence="7" id="KW-0282">Flagellum</keyword>
<evidence type="ECO:0000256" key="6">
    <source>
        <dbReference type="SAM" id="MobiDB-lite"/>
    </source>
</evidence>
<evidence type="ECO:0000256" key="4">
    <source>
        <dbReference type="HAMAP-Rule" id="MF_00724"/>
    </source>
</evidence>
<dbReference type="PRINTS" id="PR01006">
    <property type="entry name" value="FLGHOOKFLIE"/>
</dbReference>
<dbReference type="InterPro" id="IPR001624">
    <property type="entry name" value="FliE"/>
</dbReference>
<comment type="caution">
    <text evidence="7">The sequence shown here is derived from an EMBL/GenBank/DDBJ whole genome shotgun (WGS) entry which is preliminary data.</text>
</comment>
<keyword evidence="3 4" id="KW-0975">Bacterial flagellum</keyword>
<dbReference type="NCBIfam" id="TIGR00205">
    <property type="entry name" value="fliE"/>
    <property type="match status" value="1"/>
</dbReference>
<evidence type="ECO:0000313" key="8">
    <source>
        <dbReference type="Proteomes" id="UP001596143"/>
    </source>
</evidence>
<dbReference type="RefSeq" id="WP_270898008.1">
    <property type="nucleotide sequence ID" value="NZ_JBHSPF010000018.1"/>
</dbReference>
<gene>
    <name evidence="4 7" type="primary">fliE</name>
    <name evidence="7" type="ORF">ACFPTR_04120</name>
</gene>
<dbReference type="PANTHER" id="PTHR34653:SF1">
    <property type="entry name" value="FLAGELLAR HOOK-BASAL BODY COMPLEX PROTEIN FLIE"/>
    <property type="match status" value="1"/>
</dbReference>
<dbReference type="Proteomes" id="UP001596143">
    <property type="component" value="Unassembled WGS sequence"/>
</dbReference>
<reference evidence="8" key="1">
    <citation type="journal article" date="2019" name="Int. J. Syst. Evol. Microbiol.">
        <title>The Global Catalogue of Microorganisms (GCM) 10K type strain sequencing project: providing services to taxonomists for standard genome sequencing and annotation.</title>
        <authorList>
            <consortium name="The Broad Institute Genomics Platform"/>
            <consortium name="The Broad Institute Genome Sequencing Center for Infectious Disease"/>
            <person name="Wu L."/>
            <person name="Ma J."/>
        </authorList>
    </citation>
    <scope>NUCLEOTIDE SEQUENCE [LARGE SCALE GENOMIC DNA]</scope>
    <source>
        <strain evidence="8">CGMCC 1.15790</strain>
    </source>
</reference>
<sequence length="104" mass="11565">MNPFISNVVTPMSPQVKQAESSSTIKTPAEAQETFKKALSEAIQKVNEAQHHSDEMTTKLATGEVEDLHDVMVAAEKASVMLQTTIEVRNKAMEAYQEIMRMQV</sequence>
<name>A0ABW0U5M9_9BACI</name>
<evidence type="ECO:0000256" key="5">
    <source>
        <dbReference type="NCBIfam" id="TIGR00205"/>
    </source>
</evidence>
<accession>A0ABW0U5M9</accession>
<dbReference type="Pfam" id="PF02049">
    <property type="entry name" value="FliE"/>
    <property type="match status" value="1"/>
</dbReference>
<keyword evidence="7" id="KW-0966">Cell projection</keyword>
<organism evidence="7 8">
    <name type="scientific">Aliibacillus thermotolerans</name>
    <dbReference type="NCBI Taxonomy" id="1834418"/>
    <lineage>
        <taxon>Bacteria</taxon>
        <taxon>Bacillati</taxon>
        <taxon>Bacillota</taxon>
        <taxon>Bacilli</taxon>
        <taxon>Bacillales</taxon>
        <taxon>Bacillaceae</taxon>
        <taxon>Aliibacillus</taxon>
    </lineage>
</organism>
<keyword evidence="7" id="KW-0969">Cilium</keyword>
<feature type="compositionally biased region" description="Polar residues" evidence="6">
    <location>
        <begin position="1"/>
        <end position="26"/>
    </location>
</feature>
<evidence type="ECO:0000256" key="2">
    <source>
        <dbReference type="ARBA" id="ARBA00009272"/>
    </source>
</evidence>
<evidence type="ECO:0000256" key="1">
    <source>
        <dbReference type="ARBA" id="ARBA00004117"/>
    </source>
</evidence>
<feature type="region of interest" description="Disordered" evidence="6">
    <location>
        <begin position="1"/>
        <end position="28"/>
    </location>
</feature>
<dbReference type="EMBL" id="JBHSPF010000018">
    <property type="protein sequence ID" value="MFC5628079.1"/>
    <property type="molecule type" value="Genomic_DNA"/>
</dbReference>
<evidence type="ECO:0000313" key="7">
    <source>
        <dbReference type="EMBL" id="MFC5628079.1"/>
    </source>
</evidence>
<comment type="subcellular location">
    <subcellularLocation>
        <location evidence="1 4">Bacterial flagellum basal body</location>
    </subcellularLocation>
</comment>
<protein>
    <recommendedName>
        <fullName evidence="4 5">Flagellar hook-basal body complex protein FliE</fullName>
    </recommendedName>
</protein>
<keyword evidence="8" id="KW-1185">Reference proteome</keyword>
<dbReference type="HAMAP" id="MF_00724">
    <property type="entry name" value="FliE"/>
    <property type="match status" value="1"/>
</dbReference>
<dbReference type="PANTHER" id="PTHR34653">
    <property type="match status" value="1"/>
</dbReference>
<evidence type="ECO:0000256" key="3">
    <source>
        <dbReference type="ARBA" id="ARBA00023143"/>
    </source>
</evidence>
<comment type="similarity">
    <text evidence="2 4">Belongs to the FliE family.</text>
</comment>
<proteinExistence type="inferred from homology"/>